<dbReference type="OrthoDB" id="3216232at2"/>
<proteinExistence type="predicted"/>
<keyword evidence="8" id="KW-1185">Reference proteome</keyword>
<dbReference type="PROSITE" id="PS51898">
    <property type="entry name" value="TYR_RECOMBINASE"/>
    <property type="match status" value="1"/>
</dbReference>
<accession>A0A064CGH9</accession>
<evidence type="ECO:0000256" key="4">
    <source>
        <dbReference type="PROSITE-ProRule" id="PRU01248"/>
    </source>
</evidence>
<dbReference type="InterPro" id="IPR002104">
    <property type="entry name" value="Integrase_catalytic"/>
</dbReference>
<evidence type="ECO:0000256" key="1">
    <source>
        <dbReference type="ARBA" id="ARBA00022908"/>
    </source>
</evidence>
<feature type="domain" description="Tyr recombinase" evidence="5">
    <location>
        <begin position="178"/>
        <end position="370"/>
    </location>
</feature>
<dbReference type="InterPro" id="IPR044068">
    <property type="entry name" value="CB"/>
</dbReference>
<dbReference type="AlphaFoldDB" id="A0A064CGH9"/>
<dbReference type="InterPro" id="IPR013762">
    <property type="entry name" value="Integrase-like_cat_sf"/>
</dbReference>
<feature type="domain" description="Core-binding (CB)" evidence="6">
    <location>
        <begin position="23"/>
        <end position="127"/>
    </location>
</feature>
<dbReference type="InterPro" id="IPR010998">
    <property type="entry name" value="Integrase_recombinase_N"/>
</dbReference>
<dbReference type="GO" id="GO:0015074">
    <property type="term" value="P:DNA integration"/>
    <property type="evidence" value="ECO:0007669"/>
    <property type="project" value="UniProtKB-KW"/>
</dbReference>
<gene>
    <name evidence="7" type="ORF">Y900_010960</name>
</gene>
<reference evidence="7" key="1">
    <citation type="submission" date="2014-05" db="EMBL/GenBank/DDBJ databases">
        <title>Genome sequence of Mycobacterium aromaticivorans strain JS19b1T (= DSM 45407T).</title>
        <authorList>
            <person name="Kwak Y."/>
            <person name="Park G.-S."/>
            <person name="Li Q.X."/>
            <person name="Lee S.-E."/>
            <person name="Shin J.-H."/>
        </authorList>
    </citation>
    <scope>NUCLEOTIDE SEQUENCE [LARGE SCALE GENOMIC DNA]</scope>
    <source>
        <strain evidence="7">JS19b1</strain>
    </source>
</reference>
<dbReference type="InterPro" id="IPR050090">
    <property type="entry name" value="Tyrosine_recombinase_XerCD"/>
</dbReference>
<evidence type="ECO:0000256" key="3">
    <source>
        <dbReference type="ARBA" id="ARBA00023172"/>
    </source>
</evidence>
<name>A0A064CGH9_9MYCO</name>
<dbReference type="STRING" id="1440774.Y900_010960"/>
<sequence>MRVVNVEEPLDGKSPYVLVRTDGQVDPDVEAFLDFLTVRLLSPNTVRAYAYDSLKLLRFLETRNLSVREFSAPLSVDFLHWLRTQSSKRRVQRLGVGVVAESGGRVLSARTCNRVLAGVSTFYEFLITAGRYDAAENPLAKRLDTAAARVPARYRPPLLTSAKQRPIRRVLRLKTVDPLPRPIPDDVYLRLLEVMPRLRDQALMELMWEGGLRPGEVLGLQFEDVQYGRRRIAVRTRNTHPKGVRQKSRRDRMVDLYEDRGLPALNRYVMLERPQDVDCEYIFLVGGKGSRRHEPLSYNGLFRMFTRAADRAGVRTPWLTPHSLRHTHATRMTELGMRELTLSTRLGHASPESTRVYTRVSDHEVLQDYQQALLGGAAQ</sequence>
<dbReference type="eggNOG" id="COG4974">
    <property type="taxonomic scope" value="Bacteria"/>
</dbReference>
<keyword evidence="3" id="KW-0233">DNA recombination</keyword>
<dbReference type="Gene3D" id="1.10.443.10">
    <property type="entry name" value="Intergrase catalytic core"/>
    <property type="match status" value="1"/>
</dbReference>
<evidence type="ECO:0000259" key="5">
    <source>
        <dbReference type="PROSITE" id="PS51898"/>
    </source>
</evidence>
<evidence type="ECO:0000313" key="8">
    <source>
        <dbReference type="Proteomes" id="UP000022835"/>
    </source>
</evidence>
<evidence type="ECO:0000256" key="2">
    <source>
        <dbReference type="ARBA" id="ARBA00023125"/>
    </source>
</evidence>
<dbReference type="GO" id="GO:0003677">
    <property type="term" value="F:DNA binding"/>
    <property type="evidence" value="ECO:0007669"/>
    <property type="project" value="UniProtKB-UniRule"/>
</dbReference>
<dbReference type="Proteomes" id="UP000022835">
    <property type="component" value="Unassembled WGS sequence"/>
</dbReference>
<evidence type="ECO:0008006" key="9">
    <source>
        <dbReference type="Google" id="ProtNLM"/>
    </source>
</evidence>
<dbReference type="EMBL" id="JALN02000001">
    <property type="protein sequence ID" value="KDE99450.1"/>
    <property type="molecule type" value="Genomic_DNA"/>
</dbReference>
<dbReference type="Gene3D" id="1.10.150.130">
    <property type="match status" value="1"/>
</dbReference>
<dbReference type="SUPFAM" id="SSF56349">
    <property type="entry name" value="DNA breaking-rejoining enzymes"/>
    <property type="match status" value="1"/>
</dbReference>
<dbReference type="PROSITE" id="PS51900">
    <property type="entry name" value="CB"/>
    <property type="match status" value="1"/>
</dbReference>
<dbReference type="Pfam" id="PF00589">
    <property type="entry name" value="Phage_integrase"/>
    <property type="match status" value="1"/>
</dbReference>
<protein>
    <recommendedName>
        <fullName evidence="9">Transposase</fullName>
    </recommendedName>
</protein>
<evidence type="ECO:0000313" key="7">
    <source>
        <dbReference type="EMBL" id="KDE99450.1"/>
    </source>
</evidence>
<organism evidence="7 8">
    <name type="scientific">Mycolicibacterium aromaticivorans JS19b1 = JCM 16368</name>
    <dbReference type="NCBI Taxonomy" id="1440774"/>
    <lineage>
        <taxon>Bacteria</taxon>
        <taxon>Bacillati</taxon>
        <taxon>Actinomycetota</taxon>
        <taxon>Actinomycetes</taxon>
        <taxon>Mycobacteriales</taxon>
        <taxon>Mycobacteriaceae</taxon>
        <taxon>Mycolicibacterium</taxon>
    </lineage>
</organism>
<dbReference type="InterPro" id="IPR011010">
    <property type="entry name" value="DNA_brk_join_enz"/>
</dbReference>
<keyword evidence="2 4" id="KW-0238">DNA-binding</keyword>
<dbReference type="GO" id="GO:0006310">
    <property type="term" value="P:DNA recombination"/>
    <property type="evidence" value="ECO:0007669"/>
    <property type="project" value="UniProtKB-KW"/>
</dbReference>
<evidence type="ECO:0000259" key="6">
    <source>
        <dbReference type="PROSITE" id="PS51900"/>
    </source>
</evidence>
<keyword evidence="1" id="KW-0229">DNA integration</keyword>
<dbReference type="PANTHER" id="PTHR30349:SF81">
    <property type="entry name" value="TYROSINE RECOMBINASE XERC"/>
    <property type="match status" value="1"/>
</dbReference>
<comment type="caution">
    <text evidence="7">The sequence shown here is derived from an EMBL/GenBank/DDBJ whole genome shotgun (WGS) entry which is preliminary data.</text>
</comment>
<dbReference type="PANTHER" id="PTHR30349">
    <property type="entry name" value="PHAGE INTEGRASE-RELATED"/>
    <property type="match status" value="1"/>
</dbReference>
<dbReference type="InterPro" id="IPR004107">
    <property type="entry name" value="Integrase_SAM-like_N"/>
</dbReference>
<dbReference type="Pfam" id="PF02899">
    <property type="entry name" value="Phage_int_SAM_1"/>
    <property type="match status" value="1"/>
</dbReference>
<dbReference type="CDD" id="cd00397">
    <property type="entry name" value="DNA_BRE_C"/>
    <property type="match status" value="1"/>
</dbReference>